<evidence type="ECO:0000259" key="3">
    <source>
        <dbReference type="PROSITE" id="PS51186"/>
    </source>
</evidence>
<dbReference type="InterPro" id="IPR050832">
    <property type="entry name" value="Bact_Acetyltransf"/>
</dbReference>
<sequence length="169" mass="19132">MMHRIVTPETEAEMAAFDRLCWDYRSYLLSLPRPDSDVVRTLYSEEVYRDLLAKGATHFRPPAGQMRLAFDGDVPVGCGTVQTLTPEDAEIKRVYVTPEARGTGLARALMDQLVADCRALGCTRILMDTGRLMVPAQRLYDRMGFRRRGPYQELPPVADGILVFFEMDL</sequence>
<evidence type="ECO:0000313" key="5">
    <source>
        <dbReference type="Proteomes" id="UP001595629"/>
    </source>
</evidence>
<dbReference type="SUPFAM" id="SSF55729">
    <property type="entry name" value="Acyl-CoA N-acyltransferases (Nat)"/>
    <property type="match status" value="1"/>
</dbReference>
<keyword evidence="2" id="KW-0012">Acyltransferase</keyword>
<organism evidence="4 5">
    <name type="scientific">Lutimaribacter marinistellae</name>
    <dbReference type="NCBI Taxonomy" id="1820329"/>
    <lineage>
        <taxon>Bacteria</taxon>
        <taxon>Pseudomonadati</taxon>
        <taxon>Pseudomonadota</taxon>
        <taxon>Alphaproteobacteria</taxon>
        <taxon>Rhodobacterales</taxon>
        <taxon>Roseobacteraceae</taxon>
        <taxon>Lutimaribacter</taxon>
    </lineage>
</organism>
<comment type="caution">
    <text evidence="4">The sequence shown here is derived from an EMBL/GenBank/DDBJ whole genome shotgun (WGS) entry which is preliminary data.</text>
</comment>
<reference evidence="5" key="1">
    <citation type="journal article" date="2019" name="Int. J. Syst. Evol. Microbiol.">
        <title>The Global Catalogue of Microorganisms (GCM) 10K type strain sequencing project: providing services to taxonomists for standard genome sequencing and annotation.</title>
        <authorList>
            <consortium name="The Broad Institute Genomics Platform"/>
            <consortium name="The Broad Institute Genome Sequencing Center for Infectious Disease"/>
            <person name="Wu L."/>
            <person name="Ma J."/>
        </authorList>
    </citation>
    <scope>NUCLEOTIDE SEQUENCE [LARGE SCALE GENOMIC DNA]</scope>
    <source>
        <strain evidence="5">KCTC 42911</strain>
    </source>
</reference>
<protein>
    <submittedName>
        <fullName evidence="4">GNAT family N-acetyltransferase</fullName>
    </submittedName>
</protein>
<keyword evidence="5" id="KW-1185">Reference proteome</keyword>
<dbReference type="Pfam" id="PF00583">
    <property type="entry name" value="Acetyltransf_1"/>
    <property type="match status" value="1"/>
</dbReference>
<dbReference type="InterPro" id="IPR000182">
    <property type="entry name" value="GNAT_dom"/>
</dbReference>
<evidence type="ECO:0000256" key="1">
    <source>
        <dbReference type="ARBA" id="ARBA00022679"/>
    </source>
</evidence>
<dbReference type="EMBL" id="JBHRXI010000025">
    <property type="protein sequence ID" value="MFC3615815.1"/>
    <property type="molecule type" value="Genomic_DNA"/>
</dbReference>
<proteinExistence type="predicted"/>
<dbReference type="Proteomes" id="UP001595629">
    <property type="component" value="Unassembled WGS sequence"/>
</dbReference>
<name>A0ABV7TLJ0_9RHOB</name>
<dbReference type="RefSeq" id="WP_386737100.1">
    <property type="nucleotide sequence ID" value="NZ_JBHRXI010000025.1"/>
</dbReference>
<keyword evidence="1" id="KW-0808">Transferase</keyword>
<dbReference type="PANTHER" id="PTHR43877">
    <property type="entry name" value="AMINOALKYLPHOSPHONATE N-ACETYLTRANSFERASE-RELATED-RELATED"/>
    <property type="match status" value="1"/>
</dbReference>
<dbReference type="Gene3D" id="3.40.630.30">
    <property type="match status" value="1"/>
</dbReference>
<gene>
    <name evidence="4" type="ORF">ACFORG_18855</name>
</gene>
<evidence type="ECO:0000313" key="4">
    <source>
        <dbReference type="EMBL" id="MFC3615815.1"/>
    </source>
</evidence>
<dbReference type="InterPro" id="IPR016181">
    <property type="entry name" value="Acyl_CoA_acyltransferase"/>
</dbReference>
<dbReference type="PANTHER" id="PTHR43877:SF2">
    <property type="entry name" value="AMINOALKYLPHOSPHONATE N-ACETYLTRANSFERASE-RELATED"/>
    <property type="match status" value="1"/>
</dbReference>
<dbReference type="CDD" id="cd04301">
    <property type="entry name" value="NAT_SF"/>
    <property type="match status" value="1"/>
</dbReference>
<feature type="domain" description="N-acetyltransferase" evidence="3">
    <location>
        <begin position="1"/>
        <end position="169"/>
    </location>
</feature>
<accession>A0ABV7TLJ0</accession>
<dbReference type="PROSITE" id="PS51186">
    <property type="entry name" value="GNAT"/>
    <property type="match status" value="1"/>
</dbReference>
<evidence type="ECO:0000256" key="2">
    <source>
        <dbReference type="ARBA" id="ARBA00023315"/>
    </source>
</evidence>